<protein>
    <submittedName>
        <fullName evidence="2">VTC domain-containing protein</fullName>
    </submittedName>
</protein>
<gene>
    <name evidence="2" type="ORF">ACFSKL_06350</name>
</gene>
<evidence type="ECO:0000259" key="1">
    <source>
        <dbReference type="Pfam" id="PF09359"/>
    </source>
</evidence>
<organism evidence="2 3">
    <name type="scientific">Belliella marina</name>
    <dbReference type="NCBI Taxonomy" id="1644146"/>
    <lineage>
        <taxon>Bacteria</taxon>
        <taxon>Pseudomonadati</taxon>
        <taxon>Bacteroidota</taxon>
        <taxon>Cytophagia</taxon>
        <taxon>Cytophagales</taxon>
        <taxon>Cyclobacteriaceae</taxon>
        <taxon>Belliella</taxon>
    </lineage>
</organism>
<dbReference type="Gene3D" id="3.20.100.30">
    <property type="entry name" value="VTC, catalytic tunnel domain"/>
    <property type="match status" value="1"/>
</dbReference>
<reference evidence="3" key="1">
    <citation type="journal article" date="2019" name="Int. J. Syst. Evol. Microbiol.">
        <title>The Global Catalogue of Microorganisms (GCM) 10K type strain sequencing project: providing services to taxonomists for standard genome sequencing and annotation.</title>
        <authorList>
            <consortium name="The Broad Institute Genomics Platform"/>
            <consortium name="The Broad Institute Genome Sequencing Center for Infectious Disease"/>
            <person name="Wu L."/>
            <person name="Ma J."/>
        </authorList>
    </citation>
    <scope>NUCLEOTIDE SEQUENCE [LARGE SCALE GENOMIC DNA]</scope>
    <source>
        <strain evidence="3">CGMCC 1.15180</strain>
    </source>
</reference>
<dbReference type="InterPro" id="IPR018966">
    <property type="entry name" value="VTC_domain"/>
</dbReference>
<dbReference type="CDD" id="cd07750">
    <property type="entry name" value="PolyPPase_VTC_like"/>
    <property type="match status" value="1"/>
</dbReference>
<comment type="caution">
    <text evidence="2">The sequence shown here is derived from an EMBL/GenBank/DDBJ whole genome shotgun (WGS) entry which is preliminary data.</text>
</comment>
<dbReference type="Proteomes" id="UP001597361">
    <property type="component" value="Unassembled WGS sequence"/>
</dbReference>
<proteinExistence type="predicted"/>
<sequence length="239" mass="28317">MTRLRYEKKYLVPNVMLSKLRDRFAPFLEADKYSDSQKANPEYTVRSIYFDSYSSNSFFEKIEGLKDRKKMRIRGYGYPKGNTKIVLEIKRKLEDRVMKNRAFIPFHQLGDLLKTGNLDACFGPTTTPKKEDASRFLYNIKRYNLRPQNLIVYDREAYHGKFDPGVRITFDKNIRYRAIPKLEQLFSDFGLTRAWIGYFILEVKYFDGEMPSWAKSIIEEFELKHEALSKYAKSVEESL</sequence>
<accession>A0ABW4VKK9</accession>
<feature type="domain" description="VTC" evidence="1">
    <location>
        <begin position="5"/>
        <end position="236"/>
    </location>
</feature>
<evidence type="ECO:0000313" key="3">
    <source>
        <dbReference type="Proteomes" id="UP001597361"/>
    </source>
</evidence>
<dbReference type="EMBL" id="JBHUHR010000015">
    <property type="protein sequence ID" value="MFD2034403.1"/>
    <property type="molecule type" value="Genomic_DNA"/>
</dbReference>
<evidence type="ECO:0000313" key="2">
    <source>
        <dbReference type="EMBL" id="MFD2034403.1"/>
    </source>
</evidence>
<dbReference type="RefSeq" id="WP_376884502.1">
    <property type="nucleotide sequence ID" value="NZ_JBHUHR010000015.1"/>
</dbReference>
<dbReference type="Pfam" id="PF09359">
    <property type="entry name" value="VTC"/>
    <property type="match status" value="1"/>
</dbReference>
<name>A0ABW4VKK9_9BACT</name>
<keyword evidence="3" id="KW-1185">Reference proteome</keyword>
<dbReference type="InterPro" id="IPR042267">
    <property type="entry name" value="VTC_sf"/>
</dbReference>